<protein>
    <submittedName>
        <fullName evidence="1">Uncharacterized protein</fullName>
    </submittedName>
</protein>
<organism evidence="1 2">
    <name type="scientific">Ogataea philodendri</name>
    <dbReference type="NCBI Taxonomy" id="1378263"/>
    <lineage>
        <taxon>Eukaryota</taxon>
        <taxon>Fungi</taxon>
        <taxon>Dikarya</taxon>
        <taxon>Ascomycota</taxon>
        <taxon>Saccharomycotina</taxon>
        <taxon>Pichiomycetes</taxon>
        <taxon>Pichiales</taxon>
        <taxon>Pichiaceae</taxon>
        <taxon>Ogataea</taxon>
    </lineage>
</organism>
<proteinExistence type="predicted"/>
<reference evidence="1" key="2">
    <citation type="submission" date="2021-01" db="EMBL/GenBank/DDBJ databases">
        <authorList>
            <person name="Schikora-Tamarit M.A."/>
        </authorList>
    </citation>
    <scope>NUCLEOTIDE SEQUENCE</scope>
    <source>
        <strain evidence="1">CBS6075</strain>
    </source>
</reference>
<evidence type="ECO:0000313" key="2">
    <source>
        <dbReference type="Proteomes" id="UP000769157"/>
    </source>
</evidence>
<name>A0A9P8T509_9ASCO</name>
<dbReference type="RefSeq" id="XP_046061013.1">
    <property type="nucleotide sequence ID" value="XM_046205027.1"/>
</dbReference>
<dbReference type="AlphaFoldDB" id="A0A9P8T509"/>
<dbReference type="GeneID" id="70235962"/>
<sequence>MDVVTSNDRYALSSVHVIMPKSLLAVIKYGYDLTKLLLTVGGVEDNKGDDWGVFEGGASSSWPDRDEKLARRSSVSLTLSPPDALMGLSPVVGWASEMLELIDVGVKLGFNPEETSGLDDMLFRFVFAELQTVK</sequence>
<gene>
    <name evidence="1" type="ORF">OGAPHI_003997</name>
</gene>
<evidence type="ECO:0000313" key="1">
    <source>
        <dbReference type="EMBL" id="KAH3665809.1"/>
    </source>
</evidence>
<dbReference type="EMBL" id="JAEUBE010000295">
    <property type="protein sequence ID" value="KAH3665809.1"/>
    <property type="molecule type" value="Genomic_DNA"/>
</dbReference>
<accession>A0A9P8T509</accession>
<reference evidence="1" key="1">
    <citation type="journal article" date="2021" name="Open Biol.">
        <title>Shared evolutionary footprints suggest mitochondrial oxidative damage underlies multiple complex I losses in fungi.</title>
        <authorList>
            <person name="Schikora-Tamarit M.A."/>
            <person name="Marcet-Houben M."/>
            <person name="Nosek J."/>
            <person name="Gabaldon T."/>
        </authorList>
    </citation>
    <scope>NUCLEOTIDE SEQUENCE</scope>
    <source>
        <strain evidence="1">CBS6075</strain>
    </source>
</reference>
<dbReference type="Proteomes" id="UP000769157">
    <property type="component" value="Unassembled WGS sequence"/>
</dbReference>
<keyword evidence="2" id="KW-1185">Reference proteome</keyword>
<comment type="caution">
    <text evidence="1">The sequence shown here is derived from an EMBL/GenBank/DDBJ whole genome shotgun (WGS) entry which is preliminary data.</text>
</comment>